<dbReference type="NCBIfam" id="NF033547">
    <property type="entry name" value="transpos_IS1595"/>
    <property type="match status" value="1"/>
</dbReference>
<evidence type="ECO:0000256" key="1">
    <source>
        <dbReference type="SAM" id="MobiDB-lite"/>
    </source>
</evidence>
<dbReference type="Pfam" id="PF12762">
    <property type="entry name" value="DDE_Tnp_IS1595"/>
    <property type="match status" value="1"/>
</dbReference>
<dbReference type="EMBL" id="JBAHVJ010000009">
    <property type="protein sequence ID" value="MEJ4100529.1"/>
    <property type="molecule type" value="Genomic_DNA"/>
</dbReference>
<protein>
    <submittedName>
        <fullName evidence="3">IS1595 family transposase</fullName>
    </submittedName>
</protein>
<organism evidence="3 4">
    <name type="scientific">Corynebacterium mastitidis</name>
    <dbReference type="NCBI Taxonomy" id="161890"/>
    <lineage>
        <taxon>Bacteria</taxon>
        <taxon>Bacillati</taxon>
        <taxon>Actinomycetota</taxon>
        <taxon>Actinomycetes</taxon>
        <taxon>Mycobacteriales</taxon>
        <taxon>Corynebacteriaceae</taxon>
        <taxon>Corynebacterium</taxon>
    </lineage>
</organism>
<gene>
    <name evidence="3" type="ORF">V5S96_09210</name>
</gene>
<evidence type="ECO:0000313" key="4">
    <source>
        <dbReference type="Proteomes" id="UP001359781"/>
    </source>
</evidence>
<reference evidence="3 4" key="1">
    <citation type="submission" date="2024-02" db="EMBL/GenBank/DDBJ databases">
        <title>Whole genome sequencing and characterization of Corynebacterium isolated from the ocular surface of dry eye disease sufferers.</title>
        <authorList>
            <person name="Naqvi M."/>
        </authorList>
    </citation>
    <scope>NUCLEOTIDE SEQUENCE [LARGE SCALE GENOMIC DNA]</scope>
    <source>
        <strain evidence="3 4">PCRF</strain>
    </source>
</reference>
<proteinExistence type="predicted"/>
<evidence type="ECO:0000313" key="3">
    <source>
        <dbReference type="EMBL" id="MEJ4100529.1"/>
    </source>
</evidence>
<evidence type="ECO:0000259" key="2">
    <source>
        <dbReference type="Pfam" id="PF12762"/>
    </source>
</evidence>
<dbReference type="RefSeq" id="WP_337890857.1">
    <property type="nucleotide sequence ID" value="NZ_JBAHVI010000009.1"/>
</dbReference>
<feature type="region of interest" description="Disordered" evidence="1">
    <location>
        <begin position="74"/>
        <end position="94"/>
    </location>
</feature>
<comment type="caution">
    <text evidence="3">The sequence shown here is derived from an EMBL/GenBank/DDBJ whole genome shotgun (WGS) entry which is preliminary data.</text>
</comment>
<sequence>MERSHIGLHKWIFAVYLFVSSRKGISSVQLAHQIGVTQKSAWFMLQRIRSACNNEALDFFAGVVEADETYIGGKERNKHESKKNHDGRGPKGKAAVVGVRTRDGKVTARHLPDTTTATIMDFLTSTIDRETITLQ</sequence>
<feature type="compositionally biased region" description="Basic and acidic residues" evidence="1">
    <location>
        <begin position="74"/>
        <end position="89"/>
    </location>
</feature>
<name>A0ABU8P2G1_9CORY</name>
<dbReference type="Proteomes" id="UP001359781">
    <property type="component" value="Unassembled WGS sequence"/>
</dbReference>
<keyword evidence="4" id="KW-1185">Reference proteome</keyword>
<dbReference type="InterPro" id="IPR024445">
    <property type="entry name" value="Tnp_ISXO2-like"/>
</dbReference>
<accession>A0ABU8P2G1</accession>
<feature type="domain" description="ISXO2-like transposase" evidence="2">
    <location>
        <begin position="61"/>
        <end position="131"/>
    </location>
</feature>